<proteinExistence type="predicted"/>
<dbReference type="PANTHER" id="PTHR46320">
    <property type="entry name" value="GLYCEROPHOSPHODIESTER PHOSPHODIESTERASE 1"/>
    <property type="match status" value="1"/>
</dbReference>
<dbReference type="GO" id="GO:0005886">
    <property type="term" value="C:plasma membrane"/>
    <property type="evidence" value="ECO:0007669"/>
    <property type="project" value="TreeGrafter"/>
</dbReference>
<dbReference type="SUPFAM" id="SSF51695">
    <property type="entry name" value="PLC-like phosphodiesterases"/>
    <property type="match status" value="1"/>
</dbReference>
<dbReference type="GO" id="GO:0070291">
    <property type="term" value="P:N-acylethanolamine metabolic process"/>
    <property type="evidence" value="ECO:0007669"/>
    <property type="project" value="TreeGrafter"/>
</dbReference>
<dbReference type="PROSITE" id="PS51704">
    <property type="entry name" value="GP_PDE"/>
    <property type="match status" value="1"/>
</dbReference>
<dbReference type="GO" id="GO:0006580">
    <property type="term" value="P:ethanolamine metabolic process"/>
    <property type="evidence" value="ECO:0007669"/>
    <property type="project" value="TreeGrafter"/>
</dbReference>
<dbReference type="GO" id="GO:0008889">
    <property type="term" value="F:glycerophosphodiester phosphodiesterase activity"/>
    <property type="evidence" value="ECO:0007669"/>
    <property type="project" value="TreeGrafter"/>
</dbReference>
<evidence type="ECO:0000313" key="1">
    <source>
        <dbReference type="EMBL" id="CAB5705334.1"/>
    </source>
</evidence>
<dbReference type="Pfam" id="PF03009">
    <property type="entry name" value="GDPD"/>
    <property type="match status" value="1"/>
</dbReference>
<dbReference type="InterPro" id="IPR030395">
    <property type="entry name" value="GP_PDE_dom"/>
</dbReference>
<dbReference type="RefSeq" id="WP_096864306.1">
    <property type="nucleotide sequence ID" value="NZ_ABDWLN020000004.1"/>
</dbReference>
<evidence type="ECO:0000313" key="2">
    <source>
        <dbReference type="Proteomes" id="UP000834611"/>
    </source>
</evidence>
<dbReference type="Gene3D" id="3.20.20.190">
    <property type="entry name" value="Phosphatidylinositol (PI) phosphodiesterase"/>
    <property type="match status" value="1"/>
</dbReference>
<reference evidence="1" key="1">
    <citation type="submission" date="2020-05" db="EMBL/GenBank/DDBJ databases">
        <authorList>
            <person name="Delgado-Blas J."/>
        </authorList>
    </citation>
    <scope>NUCLEOTIDE SEQUENCE</scope>
    <source>
        <strain evidence="1">BB1453</strain>
    </source>
</reference>
<organism evidence="1 2">
    <name type="scientific">Providencia rettgeri</name>
    <dbReference type="NCBI Taxonomy" id="587"/>
    <lineage>
        <taxon>Bacteria</taxon>
        <taxon>Pseudomonadati</taxon>
        <taxon>Pseudomonadota</taxon>
        <taxon>Gammaproteobacteria</taxon>
        <taxon>Enterobacterales</taxon>
        <taxon>Morganellaceae</taxon>
        <taxon>Providencia</taxon>
    </lineage>
</organism>
<accession>A0A809SFL2</accession>
<dbReference type="InterPro" id="IPR017946">
    <property type="entry name" value="PLC-like_Pdiesterase_TIM-brl"/>
</dbReference>
<dbReference type="Proteomes" id="UP000834611">
    <property type="component" value="Unassembled WGS sequence"/>
</dbReference>
<dbReference type="GO" id="GO:0006644">
    <property type="term" value="P:phospholipid metabolic process"/>
    <property type="evidence" value="ECO:0007669"/>
    <property type="project" value="TreeGrafter"/>
</dbReference>
<name>A0A809SFL2_PRORE</name>
<dbReference type="EMBL" id="CAHPSF010000008">
    <property type="protein sequence ID" value="CAB5705334.1"/>
    <property type="molecule type" value="Genomic_DNA"/>
</dbReference>
<protein>
    <submittedName>
        <fullName evidence="1">Cytoplasmic glycerophosphodiester phosphodiesterase</fullName>
    </submittedName>
</protein>
<dbReference type="AlphaFoldDB" id="A0A809SFL2"/>
<comment type="caution">
    <text evidence="1">The sequence shown here is derived from an EMBL/GenBank/DDBJ whole genome shotgun (WGS) entry which is preliminary data.</text>
</comment>
<gene>
    <name evidence="1" type="ORF">GHA_03039</name>
</gene>
<dbReference type="PANTHER" id="PTHR46320:SF1">
    <property type="entry name" value="GLYCEROPHOSPHODIESTER PHOSPHODIESTERASE 1"/>
    <property type="match status" value="1"/>
</dbReference>
<sequence>MNLQFANFKKSTLNLLGTAVLTLIPITANATCPTGQEQYDRLDFIGKDDTVVSVDHRGDMSGKVPENSLLAFQGSYKKCRHAIETDVRLSKDGALMVFHDANIGRVLETGYNPETNSGPNPPISSLTQQEIQSKQMHSVNWDVTSQYVPTVNEVISDYIANNGQSLFYFDIKDEKAIIMVAKAISEEAKTHPDVLKRFIVKFGMEHVPTYEKWQELLIKEGANSAVMANPYISPWGAEKINKMDIPNPPGEQYEDNTSRAVASWARQPAKLVPNVEVVIKNSDDFITTTKRLSDQGIYEKPTSLESDNTFKGSMARMISIIKSKQKALGLFVPNPDFIQWKKDKVTQGVTIKSTTDGRQLNIESAYILNTGNCCYTMEERLGPNEQEDIRMNLAWARSIGANVITVDDPDSVDTYYRMQDELDKVAIPVTVKPSKEMNSVLSRQLNLLDNFPKENSIFIKPWLGEAAWGWGGVVCLWDNFDGDHYAWTYRCDYANATADGYHKIFHTKVVEKHKYSSEAGAAIQIFNENSEYCLTIDRDAQRRLLWEKNCNTVEDKSLFIFDRNHLIPVRYYHSETGRKMVRNVNQGMYGLDMYGSLTVDNYVEDDTWGLWGIYNSSN</sequence>